<dbReference type="GO" id="GO:0046872">
    <property type="term" value="F:metal ion binding"/>
    <property type="evidence" value="ECO:0007669"/>
    <property type="project" value="UniProtKB-KW"/>
</dbReference>
<dbReference type="PANTHER" id="PTHR13799">
    <property type="entry name" value="NGG1 INTERACTING FACTOR 3"/>
    <property type="match status" value="1"/>
</dbReference>
<dbReference type="GO" id="GO:0005737">
    <property type="term" value="C:cytoplasm"/>
    <property type="evidence" value="ECO:0007669"/>
    <property type="project" value="TreeGrafter"/>
</dbReference>
<dbReference type="RefSeq" id="WP_154538918.1">
    <property type="nucleotide sequence ID" value="NZ_JAXDSU010000029.1"/>
</dbReference>
<feature type="binding site" evidence="4">
    <location>
        <position position="223"/>
    </location>
    <ligand>
        <name>a divalent metal cation</name>
        <dbReference type="ChEBI" id="CHEBI:60240"/>
        <label>1</label>
    </ligand>
</feature>
<dbReference type="InterPro" id="IPR002678">
    <property type="entry name" value="DUF34/NIF3"/>
</dbReference>
<feature type="binding site" evidence="4">
    <location>
        <position position="103"/>
    </location>
    <ligand>
        <name>a divalent metal cation</name>
        <dbReference type="ChEBI" id="CHEBI:60240"/>
        <label>1</label>
    </ligand>
</feature>
<dbReference type="EMBL" id="VULQ01000001">
    <property type="protein sequence ID" value="MSS77070.1"/>
    <property type="molecule type" value="Genomic_DNA"/>
</dbReference>
<feature type="binding site" evidence="4">
    <location>
        <position position="219"/>
    </location>
    <ligand>
        <name>a divalent metal cation</name>
        <dbReference type="ChEBI" id="CHEBI:60240"/>
        <label>1</label>
    </ligand>
</feature>
<feature type="binding site" evidence="4">
    <location>
        <position position="64"/>
    </location>
    <ligand>
        <name>a divalent metal cation</name>
        <dbReference type="ChEBI" id="CHEBI:60240"/>
        <label>2</label>
    </ligand>
</feature>
<dbReference type="Gene3D" id="3.40.1390.30">
    <property type="entry name" value="NIF3 (NGG1p interacting factor 3)-like"/>
    <property type="match status" value="2"/>
</dbReference>
<keyword evidence="3 4" id="KW-0479">Metal-binding</keyword>
<dbReference type="AlphaFoldDB" id="A0A6N7VC94"/>
<dbReference type="Pfam" id="PF01784">
    <property type="entry name" value="DUF34_NIF3"/>
    <property type="match status" value="1"/>
</dbReference>
<proteinExistence type="inferred from homology"/>
<name>A0A6N7VC94_9FIRM</name>
<sequence length="255" mass="29357">MKIREVIEFLNEKFPEDLQEDWDNSGLQIGNLEKELTGILVSMDLSYETIINAKINKCNLIINHHPMFFIPLKSIDLSTKYNKNIELLIKEDISVYAMHTNLDKAEGGVNDNLAKILSLKDVKKLDDYNEYPIARFGNVEKIKARDFAQIVKEKLECKGIILYGDPDKEISKVALCGGAGSDFIEDAIKKECDLIITSDVKYHEALDNYKDIVILDPGHFASENHVIWMLRKLLLDNFDTNIVYFSFNEKFREFI</sequence>
<protein>
    <recommendedName>
        <fullName evidence="2">GTP cyclohydrolase 1 type 2 homolog</fullName>
    </recommendedName>
</protein>
<organism evidence="5 6">
    <name type="scientific">Anaerococcus porci</name>
    <dbReference type="NCBI Taxonomy" id="2652269"/>
    <lineage>
        <taxon>Bacteria</taxon>
        <taxon>Bacillati</taxon>
        <taxon>Bacillota</taxon>
        <taxon>Tissierellia</taxon>
        <taxon>Tissierellales</taxon>
        <taxon>Peptoniphilaceae</taxon>
        <taxon>Anaerococcus</taxon>
    </lineage>
</organism>
<dbReference type="NCBIfam" id="TIGR00486">
    <property type="entry name" value="YbgI_SA1388"/>
    <property type="match status" value="1"/>
</dbReference>
<evidence type="ECO:0000313" key="6">
    <source>
        <dbReference type="Proteomes" id="UP000441925"/>
    </source>
</evidence>
<feature type="binding site" evidence="4">
    <location>
        <position position="65"/>
    </location>
    <ligand>
        <name>a divalent metal cation</name>
        <dbReference type="ChEBI" id="CHEBI:60240"/>
        <label>1</label>
    </ligand>
</feature>
<evidence type="ECO:0000256" key="4">
    <source>
        <dbReference type="PIRSR" id="PIRSR602678-1"/>
    </source>
</evidence>
<comment type="similarity">
    <text evidence="1">Belongs to the GTP cyclohydrolase I type 2/NIF3 family.</text>
</comment>
<evidence type="ECO:0000256" key="2">
    <source>
        <dbReference type="ARBA" id="ARBA00022112"/>
    </source>
</evidence>
<reference evidence="5 6" key="1">
    <citation type="submission" date="2019-08" db="EMBL/GenBank/DDBJ databases">
        <title>In-depth cultivation of the pig gut microbiome towards novel bacterial diversity and tailored functional studies.</title>
        <authorList>
            <person name="Wylensek D."/>
            <person name="Hitch T.C.A."/>
            <person name="Clavel T."/>
        </authorList>
    </citation>
    <scope>NUCLEOTIDE SEQUENCE [LARGE SCALE GENOMIC DNA]</scope>
    <source>
        <strain evidence="5 6">WCA-380-WT-2B</strain>
    </source>
</reference>
<keyword evidence="6" id="KW-1185">Reference proteome</keyword>
<evidence type="ECO:0000256" key="1">
    <source>
        <dbReference type="ARBA" id="ARBA00006964"/>
    </source>
</evidence>
<dbReference type="SUPFAM" id="SSF102705">
    <property type="entry name" value="NIF3 (NGG1p interacting factor 3)-like"/>
    <property type="match status" value="1"/>
</dbReference>
<comment type="caution">
    <text evidence="5">The sequence shown here is derived from an EMBL/GenBank/DDBJ whole genome shotgun (WGS) entry which is preliminary data.</text>
</comment>
<dbReference type="InterPro" id="IPR036069">
    <property type="entry name" value="DUF34/NIF3_sf"/>
</dbReference>
<gene>
    <name evidence="5" type="ORF">FYJ26_01255</name>
</gene>
<evidence type="ECO:0000256" key="3">
    <source>
        <dbReference type="ARBA" id="ARBA00022723"/>
    </source>
</evidence>
<dbReference type="FunFam" id="3.40.1390.30:FF:000001">
    <property type="entry name" value="GTP cyclohydrolase 1 type 2"/>
    <property type="match status" value="1"/>
</dbReference>
<dbReference type="Proteomes" id="UP000441925">
    <property type="component" value="Unassembled WGS sequence"/>
</dbReference>
<accession>A0A6N7VC94</accession>
<dbReference type="PANTHER" id="PTHR13799:SF14">
    <property type="entry name" value="GTP CYCLOHYDROLASE 1 TYPE 2 HOMOLOG"/>
    <property type="match status" value="1"/>
</dbReference>
<evidence type="ECO:0000313" key="5">
    <source>
        <dbReference type="EMBL" id="MSS77070.1"/>
    </source>
</evidence>